<dbReference type="PANTHER" id="PTHR12050:SF0">
    <property type="entry name" value="RH04491P"/>
    <property type="match status" value="1"/>
</dbReference>
<accession>A0AAN7SJD6</accession>
<evidence type="ECO:0000256" key="4">
    <source>
        <dbReference type="ARBA" id="ARBA00022989"/>
    </source>
</evidence>
<evidence type="ECO:0000256" key="2">
    <source>
        <dbReference type="ARBA" id="ARBA00005645"/>
    </source>
</evidence>
<name>A0AAN7SJD6_9COLE</name>
<dbReference type="Pfam" id="PF04133">
    <property type="entry name" value="Vps55"/>
    <property type="match status" value="1"/>
</dbReference>
<dbReference type="PANTHER" id="PTHR12050">
    <property type="entry name" value="LEPTIN RECEPTOR-RELATED"/>
    <property type="match status" value="1"/>
</dbReference>
<evidence type="ECO:0000256" key="1">
    <source>
        <dbReference type="ARBA" id="ARBA00004141"/>
    </source>
</evidence>
<evidence type="ECO:0000313" key="7">
    <source>
        <dbReference type="EMBL" id="KAK4884717.1"/>
    </source>
</evidence>
<feature type="transmembrane region" description="Helical" evidence="6">
    <location>
        <begin position="15"/>
        <end position="33"/>
    </location>
</feature>
<comment type="subcellular location">
    <subcellularLocation>
        <location evidence="1">Membrane</location>
        <topology evidence="1">Multi-pass membrane protein</topology>
    </subcellularLocation>
</comment>
<reference evidence="8" key="1">
    <citation type="submission" date="2023-01" db="EMBL/GenBank/DDBJ databases">
        <title>Key to firefly adult light organ development and bioluminescence: homeobox transcription factors regulate luciferase expression and transportation to peroxisome.</title>
        <authorList>
            <person name="Fu X."/>
        </authorList>
    </citation>
    <scope>NUCLEOTIDE SEQUENCE [LARGE SCALE GENOMIC DNA]</scope>
</reference>
<gene>
    <name evidence="7" type="ORF">RN001_000988</name>
</gene>
<dbReference type="EMBL" id="JARPUR010000001">
    <property type="protein sequence ID" value="KAK4884717.1"/>
    <property type="molecule type" value="Genomic_DNA"/>
</dbReference>
<dbReference type="InterPro" id="IPR007262">
    <property type="entry name" value="Vps55/LEPROT"/>
</dbReference>
<proteinExistence type="inferred from homology"/>
<dbReference type="GO" id="GO:0016020">
    <property type="term" value="C:membrane"/>
    <property type="evidence" value="ECO:0007669"/>
    <property type="project" value="UniProtKB-SubCell"/>
</dbReference>
<dbReference type="AlphaFoldDB" id="A0AAN7SJD6"/>
<comment type="caution">
    <text evidence="7">The sequence shown here is derived from an EMBL/GenBank/DDBJ whole genome shotgun (WGS) entry which is preliminary data.</text>
</comment>
<sequence>MTLVILACALPQYKLWWPSIVVVFYITTPIPTLMSKRYTEQHGCNTSCKEIAIFITMGLVTVNNYRSQI</sequence>
<evidence type="ECO:0000256" key="6">
    <source>
        <dbReference type="SAM" id="Phobius"/>
    </source>
</evidence>
<dbReference type="GO" id="GO:0005768">
    <property type="term" value="C:endosome"/>
    <property type="evidence" value="ECO:0007669"/>
    <property type="project" value="TreeGrafter"/>
</dbReference>
<evidence type="ECO:0000256" key="3">
    <source>
        <dbReference type="ARBA" id="ARBA00022692"/>
    </source>
</evidence>
<evidence type="ECO:0000256" key="5">
    <source>
        <dbReference type="ARBA" id="ARBA00023136"/>
    </source>
</evidence>
<evidence type="ECO:0000313" key="8">
    <source>
        <dbReference type="Proteomes" id="UP001353858"/>
    </source>
</evidence>
<dbReference type="GO" id="GO:0032511">
    <property type="term" value="P:late endosome to vacuole transport via multivesicular body sorting pathway"/>
    <property type="evidence" value="ECO:0007669"/>
    <property type="project" value="TreeGrafter"/>
</dbReference>
<keyword evidence="4 6" id="KW-1133">Transmembrane helix</keyword>
<keyword evidence="3 6" id="KW-0812">Transmembrane</keyword>
<keyword evidence="5 6" id="KW-0472">Membrane</keyword>
<organism evidence="7 8">
    <name type="scientific">Aquatica leii</name>
    <dbReference type="NCBI Taxonomy" id="1421715"/>
    <lineage>
        <taxon>Eukaryota</taxon>
        <taxon>Metazoa</taxon>
        <taxon>Ecdysozoa</taxon>
        <taxon>Arthropoda</taxon>
        <taxon>Hexapoda</taxon>
        <taxon>Insecta</taxon>
        <taxon>Pterygota</taxon>
        <taxon>Neoptera</taxon>
        <taxon>Endopterygota</taxon>
        <taxon>Coleoptera</taxon>
        <taxon>Polyphaga</taxon>
        <taxon>Elateriformia</taxon>
        <taxon>Elateroidea</taxon>
        <taxon>Lampyridae</taxon>
        <taxon>Luciolinae</taxon>
        <taxon>Aquatica</taxon>
    </lineage>
</organism>
<protein>
    <submittedName>
        <fullName evidence="7">Uncharacterized protein</fullName>
    </submittedName>
</protein>
<dbReference type="Proteomes" id="UP001353858">
    <property type="component" value="Unassembled WGS sequence"/>
</dbReference>
<keyword evidence="8" id="KW-1185">Reference proteome</keyword>
<comment type="similarity">
    <text evidence="2">Belongs to the OB-RGRP/VPS55 family.</text>
</comment>